<evidence type="ECO:0000256" key="1">
    <source>
        <dbReference type="SAM" id="MobiDB-lite"/>
    </source>
</evidence>
<name>A0ABR1YE60_9PEZI</name>
<evidence type="ECO:0000313" key="3">
    <source>
        <dbReference type="Proteomes" id="UP001492380"/>
    </source>
</evidence>
<dbReference type="EMBL" id="JBBWRZ010000010">
    <property type="protein sequence ID" value="KAK8227236.1"/>
    <property type="molecule type" value="Genomic_DNA"/>
</dbReference>
<evidence type="ECO:0000313" key="2">
    <source>
        <dbReference type="EMBL" id="KAK8227236.1"/>
    </source>
</evidence>
<reference evidence="2 3" key="1">
    <citation type="submission" date="2024-04" db="EMBL/GenBank/DDBJ databases">
        <title>Phyllosticta paracitricarpa is synonymous to the EU quarantine fungus P. citricarpa based on phylogenomic analyses.</title>
        <authorList>
            <consortium name="Lawrence Berkeley National Laboratory"/>
            <person name="Van Ingen-Buijs V.A."/>
            <person name="Van Westerhoven A.C."/>
            <person name="Haridas S."/>
            <person name="Skiadas P."/>
            <person name="Martin F."/>
            <person name="Groenewald J.Z."/>
            <person name="Crous P.W."/>
            <person name="Seidl M.F."/>
        </authorList>
    </citation>
    <scope>NUCLEOTIDE SEQUENCE [LARGE SCALE GENOMIC DNA]</scope>
    <source>
        <strain evidence="2 3">CBS 123374</strain>
    </source>
</reference>
<protein>
    <submittedName>
        <fullName evidence="2">Uncharacterized protein</fullName>
    </submittedName>
</protein>
<organism evidence="2 3">
    <name type="scientific">Phyllosticta capitalensis</name>
    <dbReference type="NCBI Taxonomy" id="121624"/>
    <lineage>
        <taxon>Eukaryota</taxon>
        <taxon>Fungi</taxon>
        <taxon>Dikarya</taxon>
        <taxon>Ascomycota</taxon>
        <taxon>Pezizomycotina</taxon>
        <taxon>Dothideomycetes</taxon>
        <taxon>Dothideomycetes incertae sedis</taxon>
        <taxon>Botryosphaeriales</taxon>
        <taxon>Phyllostictaceae</taxon>
        <taxon>Phyllosticta</taxon>
    </lineage>
</organism>
<feature type="compositionally biased region" description="Polar residues" evidence="1">
    <location>
        <begin position="268"/>
        <end position="281"/>
    </location>
</feature>
<accession>A0ABR1YE60</accession>
<dbReference type="Proteomes" id="UP001492380">
    <property type="component" value="Unassembled WGS sequence"/>
</dbReference>
<keyword evidence="3" id="KW-1185">Reference proteome</keyword>
<feature type="region of interest" description="Disordered" evidence="1">
    <location>
        <begin position="253"/>
        <end position="281"/>
    </location>
</feature>
<gene>
    <name evidence="2" type="ORF">HDK90DRAFT_53370</name>
</gene>
<comment type="caution">
    <text evidence="2">The sequence shown here is derived from an EMBL/GenBank/DDBJ whole genome shotgun (WGS) entry which is preliminary data.</text>
</comment>
<sequence length="369" mass="42432">MEKRSSIVLSNPSDWDGWLLEVKTQAFALGVPWMLIDPDEDSLPRGLSQPKRPQDHKSRSKSSCTGKKVDDEMSLEWRIYEGDLGRYEKQQQSLGSLSQYILKHISPHLFSCLAHCTPVPHPCLLLSDLEQRVALSDSLREAMAEKEIEDLKANHPAYEDTLAWLDRWDLVISQTRRLPTISGMTEAYQTLRTSYPFEFSLAKERYQDTVIVGEGGPVLSSKQFVERWQEQLLKNFRGIWEERLIFKGRNNERRDTSDYESPGRGTPDSENTVSQTNQKAYSNGPPRCLCGNFEYYSRCLYLNKALRPPHWEPDPERQQLVAVSLTDPAVADKVDKSLRRWKKKQATQARLDDDDKSSVSTIKLWPGQL</sequence>
<feature type="region of interest" description="Disordered" evidence="1">
    <location>
        <begin position="42"/>
        <end position="67"/>
    </location>
</feature>
<proteinExistence type="predicted"/>